<feature type="signal peptide" evidence="2">
    <location>
        <begin position="1"/>
        <end position="22"/>
    </location>
</feature>
<protein>
    <submittedName>
        <fullName evidence="3">Uncharacterized protein</fullName>
    </submittedName>
</protein>
<reference evidence="4" key="1">
    <citation type="journal article" date="2019" name="Int. J. Syst. Evol. Microbiol.">
        <title>The Global Catalogue of Microorganisms (GCM) 10K type strain sequencing project: providing services to taxonomists for standard genome sequencing and annotation.</title>
        <authorList>
            <consortium name="The Broad Institute Genomics Platform"/>
            <consortium name="The Broad Institute Genome Sequencing Center for Infectious Disease"/>
            <person name="Wu L."/>
            <person name="Ma J."/>
        </authorList>
    </citation>
    <scope>NUCLEOTIDE SEQUENCE [LARGE SCALE GENOMIC DNA]</scope>
    <source>
        <strain evidence="4">JCM 4087</strain>
    </source>
</reference>
<comment type="caution">
    <text evidence="3">The sequence shown here is derived from an EMBL/GenBank/DDBJ whole genome shotgun (WGS) entry which is preliminary data.</text>
</comment>
<feature type="compositionally biased region" description="Basic residues" evidence="1">
    <location>
        <begin position="206"/>
        <end position="217"/>
    </location>
</feature>
<keyword evidence="2" id="KW-0732">Signal</keyword>
<evidence type="ECO:0000256" key="2">
    <source>
        <dbReference type="SAM" id="SignalP"/>
    </source>
</evidence>
<dbReference type="RefSeq" id="WP_263336958.1">
    <property type="nucleotide sequence ID" value="NZ_JAGSYH010000004.1"/>
</dbReference>
<accession>A0ABW1EEC1</accession>
<evidence type="ECO:0000256" key="1">
    <source>
        <dbReference type="SAM" id="MobiDB-lite"/>
    </source>
</evidence>
<dbReference type="Proteomes" id="UP001596091">
    <property type="component" value="Unassembled WGS sequence"/>
</dbReference>
<keyword evidence="4" id="KW-1185">Reference proteome</keyword>
<feature type="region of interest" description="Disordered" evidence="1">
    <location>
        <begin position="186"/>
        <end position="239"/>
    </location>
</feature>
<feature type="compositionally biased region" description="Low complexity" evidence="1">
    <location>
        <begin position="221"/>
        <end position="239"/>
    </location>
</feature>
<evidence type="ECO:0000313" key="4">
    <source>
        <dbReference type="Proteomes" id="UP001596091"/>
    </source>
</evidence>
<evidence type="ECO:0000313" key="3">
    <source>
        <dbReference type="EMBL" id="MFC5861595.1"/>
    </source>
</evidence>
<feature type="compositionally biased region" description="Pro residues" evidence="1">
    <location>
        <begin position="193"/>
        <end position="205"/>
    </location>
</feature>
<feature type="chain" id="PRO_5046085899" evidence="2">
    <location>
        <begin position="23"/>
        <end position="239"/>
    </location>
</feature>
<proteinExistence type="predicted"/>
<dbReference type="EMBL" id="JBHSPH010000002">
    <property type="protein sequence ID" value="MFC5861595.1"/>
    <property type="molecule type" value="Genomic_DNA"/>
</dbReference>
<sequence>MRTFYLAALSAAIVTLSVGSIAQQPALTPNPAPAPAQSAPATAVQKPSAILQPSLDGLKSSISSLNLDKWKRGNVRQEAQDHISSIMADMQNRLPGLMTDADSAPAQISKTLPLSRNVDALYDVFLRVVDAARISAPSDQVQSLQQAQAGLEHSRSILDAQLQSVAADQDKQFGTLQVTLRQKEQALQTALATPPPAPKPEPCVPPKKKVVRKKTTPKPKPSTTQQPSTQQPAPQKPQN</sequence>
<name>A0ABW1EEC1_9BACT</name>
<organism evidence="3 4">
    <name type="scientific">Acidicapsa dinghuensis</name>
    <dbReference type="NCBI Taxonomy" id="2218256"/>
    <lineage>
        <taxon>Bacteria</taxon>
        <taxon>Pseudomonadati</taxon>
        <taxon>Acidobacteriota</taxon>
        <taxon>Terriglobia</taxon>
        <taxon>Terriglobales</taxon>
        <taxon>Acidobacteriaceae</taxon>
        <taxon>Acidicapsa</taxon>
    </lineage>
</organism>
<gene>
    <name evidence="3" type="ORF">ACFPT7_04775</name>
</gene>